<dbReference type="Ensembl" id="ENSOMYT00000101530.2">
    <property type="protein sequence ID" value="ENSOMYP00000093360.2"/>
    <property type="gene ID" value="ENSOMYG00000038930.2"/>
</dbReference>
<dbReference type="SUPFAM" id="SSF49265">
    <property type="entry name" value="Fibronectin type III"/>
    <property type="match status" value="2"/>
</dbReference>
<dbReference type="FunFam" id="2.60.40.10:FF:000005">
    <property type="entry name" value="Neuronal cell adhesion molecule"/>
    <property type="match status" value="1"/>
</dbReference>
<dbReference type="PROSITE" id="PS50853">
    <property type="entry name" value="FN3"/>
    <property type="match status" value="4"/>
</dbReference>
<reference evidence="18" key="3">
    <citation type="submission" date="2025-09" db="UniProtKB">
        <authorList>
            <consortium name="Ensembl"/>
        </authorList>
    </citation>
    <scope>IDENTIFICATION</scope>
</reference>
<evidence type="ECO:0000256" key="12">
    <source>
        <dbReference type="ARBA" id="ARBA00023319"/>
    </source>
</evidence>
<accession>A0A8C7WDV5</accession>
<dbReference type="InterPro" id="IPR003598">
    <property type="entry name" value="Ig_sub2"/>
</dbReference>
<keyword evidence="19" id="KW-1185">Reference proteome</keyword>
<evidence type="ECO:0000256" key="2">
    <source>
        <dbReference type="ARBA" id="ARBA00009812"/>
    </source>
</evidence>
<evidence type="ECO:0000313" key="19">
    <source>
        <dbReference type="Proteomes" id="UP000694395"/>
    </source>
</evidence>
<keyword evidence="8" id="KW-0472">Membrane</keyword>
<keyword evidence="3" id="KW-1003">Cell membrane</keyword>
<evidence type="ECO:0000256" key="8">
    <source>
        <dbReference type="ARBA" id="ARBA00023136"/>
    </source>
</evidence>
<dbReference type="InterPro" id="IPR007110">
    <property type="entry name" value="Ig-like_dom"/>
</dbReference>
<dbReference type="InterPro" id="IPR036116">
    <property type="entry name" value="FN3_sf"/>
</dbReference>
<dbReference type="InterPro" id="IPR003961">
    <property type="entry name" value="FN3_dom"/>
</dbReference>
<dbReference type="RefSeq" id="XP_021425507.2">
    <property type="nucleotide sequence ID" value="XM_021569832.2"/>
</dbReference>
<dbReference type="InterPro" id="IPR013783">
    <property type="entry name" value="Ig-like_fold"/>
</dbReference>
<feature type="domain" description="Ig-like" evidence="16">
    <location>
        <begin position="229"/>
        <end position="315"/>
    </location>
</feature>
<dbReference type="FunFam" id="2.60.40.10:FF:000004">
    <property type="entry name" value="DCC isoform 1"/>
    <property type="match status" value="2"/>
</dbReference>
<dbReference type="PROSITE" id="PS50835">
    <property type="entry name" value="IG_LIKE"/>
    <property type="match status" value="6"/>
</dbReference>
<dbReference type="Pfam" id="PF00041">
    <property type="entry name" value="fn3"/>
    <property type="match status" value="2"/>
</dbReference>
<feature type="domain" description="Fibronectin type-III" evidence="17">
    <location>
        <begin position="604"/>
        <end position="702"/>
    </location>
</feature>
<dbReference type="FunFam" id="2.60.40.10:FF:000035">
    <property type="entry name" value="Contactin 1"/>
    <property type="match status" value="1"/>
</dbReference>
<dbReference type="FunFam" id="2.60.40.10:FF:000054">
    <property type="entry name" value="Contactin 1"/>
    <property type="match status" value="1"/>
</dbReference>
<feature type="domain" description="Ig-like" evidence="16">
    <location>
        <begin position="320"/>
        <end position="405"/>
    </location>
</feature>
<dbReference type="SMART" id="SM00408">
    <property type="entry name" value="IGc2"/>
    <property type="match status" value="6"/>
</dbReference>
<dbReference type="FunFam" id="2.60.40.10:FF:000064">
    <property type="entry name" value="Contactin 1"/>
    <property type="match status" value="1"/>
</dbReference>
<dbReference type="PANTHER" id="PTHR44170:SF18">
    <property type="entry name" value="CONTACTIN 3B-RELATED"/>
    <property type="match status" value="1"/>
</dbReference>
<dbReference type="SMART" id="SM00409">
    <property type="entry name" value="IG"/>
    <property type="match status" value="6"/>
</dbReference>
<dbReference type="FunFam" id="2.60.40.10:FF:000044">
    <property type="entry name" value="Contactin 1"/>
    <property type="match status" value="1"/>
</dbReference>
<sequence>MMLLWKLLVLKSLMGCLAESSVLQSPVFTKQPGSIVFPVDSQENNRDVVFSCEAQGSPSPLYRWKLNGTAVTPKSGSHYSLSGGNLRISHLNKDQDAGTYQCLASNSFGTIVSREASLTFAYLGNFKTHRRNSVSVREGQGVVLLCGPPSHSGDLTFSWIFNEYPSFVKQDTRRFISQETGNLYIAKVEPSDVGNYTCVVTNTVTKTRVQGPPTPLVLRSDGIMGEYEPKIEVQFPEIVHVAKGLTVKLECFALGNPVPSINWSRVDGIPFSRKVDVRKASGVLEIPYFQQEDAGTYECVAENSRGKNTVKGKLSFYAPPHLIEKPEDVQKPIDDSLVWECKATGKPKPSYRWMKNGENLESLEERIQVANGALSISRLTLSDIGMYQCVAGNKHGEVYSNAELRVIAVAPDFSQNQLRSPTMVKEGGDVLIECRPKMSPWGVISWRKGSEALRESHRVSILDNGNLRIQNSTRPDAGLYTCVARNQFGVASSSGTLMVKEPTIITTAPSTLDVTVGESIVLPCQVTHDPSLKLMFTWFFNEQLIHFGDHGGYFEKVGGQHSAGDIMIRNIQLRHAGKYTCAVQTKVDSISIAADLVVRGPPGPPTSIHVEEISDTTASLSWRPGPDNHSPITTYTIQARTPFSLGWQAVTTVPEVVGGRSLTATVIDLSPWVEYEFRVLASNAIGTGEPSKPSKQARTKETSPKVTPANVSGGGGSRSELVITWEPVPEELQNGGGFGYVVAFRPSGATGWMQAAVPSSEASKYVFKNESIQPFSPFQVKVGVYNNEGEGPFGPVITIYSAEEEPGRAPTRIRAKSLSASEIEVSWKALPWNTSKRRVLGYELRYWEKREKEEAASVQRTVGNQTSAIIRGVTGSNTYYITVRAYNTAGAGPPSVTVNVTTKKPPPSQPPVKVMWNTLNSKIILNWEQVKALENESEVTGYKVLYKRNRHSRPSVMETNTTTVELSLPMNEEYFIQIKPFGEGGEGSSSRQITIPRIPGPNAIGSATKVSTLSALSTIALSFTARTSL</sequence>
<dbReference type="OrthoDB" id="5982258at2759"/>
<dbReference type="InterPro" id="IPR036179">
    <property type="entry name" value="Ig-like_dom_sf"/>
</dbReference>
<dbReference type="GeneID" id="110494608"/>
<evidence type="ECO:0000256" key="1">
    <source>
        <dbReference type="ARBA" id="ARBA00004609"/>
    </source>
</evidence>
<evidence type="ECO:0000256" key="3">
    <source>
        <dbReference type="ARBA" id="ARBA00022475"/>
    </source>
</evidence>
<feature type="signal peptide" evidence="15">
    <location>
        <begin position="1"/>
        <end position="18"/>
    </location>
</feature>
<evidence type="ECO:0000256" key="7">
    <source>
        <dbReference type="ARBA" id="ARBA00022889"/>
    </source>
</evidence>
<keyword evidence="4" id="KW-0336">GPI-anchor</keyword>
<feature type="region of interest" description="Disordered" evidence="14">
    <location>
        <begin position="686"/>
        <end position="718"/>
    </location>
</feature>
<evidence type="ECO:0000259" key="17">
    <source>
        <dbReference type="PROSITE" id="PS50853"/>
    </source>
</evidence>
<evidence type="ECO:0000256" key="9">
    <source>
        <dbReference type="ARBA" id="ARBA00023157"/>
    </source>
</evidence>
<comment type="similarity">
    <text evidence="2">Belongs to the immunoglobulin superfamily. Contactin family.</text>
</comment>
<dbReference type="InterPro" id="IPR003599">
    <property type="entry name" value="Ig_sub"/>
</dbReference>
<keyword evidence="9" id="KW-1015">Disulfide bond</keyword>
<evidence type="ECO:0000256" key="13">
    <source>
        <dbReference type="ARBA" id="ARBA00038703"/>
    </source>
</evidence>
<dbReference type="Pfam" id="PF13927">
    <property type="entry name" value="Ig_3"/>
    <property type="match status" value="4"/>
</dbReference>
<keyword evidence="5 15" id="KW-0732">Signal</keyword>
<feature type="domain" description="Ig-like" evidence="16">
    <location>
        <begin position="411"/>
        <end position="498"/>
    </location>
</feature>
<evidence type="ECO:0000256" key="10">
    <source>
        <dbReference type="ARBA" id="ARBA00023180"/>
    </source>
</evidence>
<keyword evidence="6" id="KW-0677">Repeat</keyword>
<evidence type="ECO:0000256" key="6">
    <source>
        <dbReference type="ARBA" id="ARBA00022737"/>
    </source>
</evidence>
<evidence type="ECO:0000256" key="15">
    <source>
        <dbReference type="SAM" id="SignalP"/>
    </source>
</evidence>
<keyword evidence="7" id="KW-0130">Cell adhesion</keyword>
<dbReference type="PANTHER" id="PTHR44170">
    <property type="entry name" value="PROTEIN SIDEKICK"/>
    <property type="match status" value="1"/>
</dbReference>
<protein>
    <submittedName>
        <fullName evidence="18">Contactin 4</fullName>
    </submittedName>
</protein>
<evidence type="ECO:0000313" key="18">
    <source>
        <dbReference type="Ensembl" id="ENSOMYP00000093360.2"/>
    </source>
</evidence>
<dbReference type="SUPFAM" id="SSF48726">
    <property type="entry name" value="Immunoglobulin"/>
    <property type="match status" value="6"/>
</dbReference>
<dbReference type="GO" id="GO:0005886">
    <property type="term" value="C:plasma membrane"/>
    <property type="evidence" value="ECO:0007669"/>
    <property type="project" value="UniProtKB-SubCell"/>
</dbReference>
<comment type="subcellular location">
    <subcellularLocation>
        <location evidence="1">Cell membrane</location>
        <topology evidence="1">Lipid-anchor</topology>
        <topology evidence="1">GPI-anchor</topology>
    </subcellularLocation>
</comment>
<dbReference type="FunFam" id="2.60.40.10:FF:000047">
    <property type="entry name" value="Contactin 1"/>
    <property type="match status" value="1"/>
</dbReference>
<dbReference type="GO" id="GO:0098632">
    <property type="term" value="F:cell-cell adhesion mediator activity"/>
    <property type="evidence" value="ECO:0007669"/>
    <property type="project" value="TreeGrafter"/>
</dbReference>
<feature type="domain" description="Fibronectin type-III" evidence="17">
    <location>
        <begin position="906"/>
        <end position="1001"/>
    </location>
</feature>
<evidence type="ECO:0000256" key="4">
    <source>
        <dbReference type="ARBA" id="ARBA00022622"/>
    </source>
</evidence>
<feature type="domain" description="Ig-like" evidence="16">
    <location>
        <begin position="502"/>
        <end position="591"/>
    </location>
</feature>
<evidence type="ECO:0000259" key="16">
    <source>
        <dbReference type="PROSITE" id="PS50835"/>
    </source>
</evidence>
<reference evidence="18" key="2">
    <citation type="submission" date="2025-08" db="UniProtKB">
        <authorList>
            <consortium name="Ensembl"/>
        </authorList>
    </citation>
    <scope>IDENTIFICATION</scope>
</reference>
<dbReference type="SMART" id="SM00060">
    <property type="entry name" value="FN3"/>
    <property type="match status" value="4"/>
</dbReference>
<feature type="domain" description="Fibronectin type-III" evidence="17">
    <location>
        <begin position="809"/>
        <end position="905"/>
    </location>
</feature>
<dbReference type="GO" id="GO:0030424">
    <property type="term" value="C:axon"/>
    <property type="evidence" value="ECO:0007669"/>
    <property type="project" value="TreeGrafter"/>
</dbReference>
<keyword evidence="10" id="KW-0325">Glycoprotein</keyword>
<reference evidence="18" key="1">
    <citation type="submission" date="2020-07" db="EMBL/GenBank/DDBJ databases">
        <title>A long reads based de novo assembly of the rainbow trout Arlee double haploid line genome.</title>
        <authorList>
            <person name="Gao G."/>
            <person name="Palti Y."/>
        </authorList>
    </citation>
    <scope>NUCLEOTIDE SEQUENCE [LARGE SCALE GENOMIC DNA]</scope>
</reference>
<feature type="domain" description="Ig-like" evidence="16">
    <location>
        <begin position="26"/>
        <end position="119"/>
    </location>
</feature>
<dbReference type="Pfam" id="PF07679">
    <property type="entry name" value="I-set"/>
    <property type="match status" value="2"/>
</dbReference>
<dbReference type="GO" id="GO:0007420">
    <property type="term" value="P:brain development"/>
    <property type="evidence" value="ECO:0007669"/>
    <property type="project" value="TreeGrafter"/>
</dbReference>
<dbReference type="AlphaFoldDB" id="A0A8C7WDV5"/>
<dbReference type="Proteomes" id="UP000694395">
    <property type="component" value="Chromosome 17"/>
</dbReference>
<dbReference type="GO" id="GO:0098552">
    <property type="term" value="C:side of membrane"/>
    <property type="evidence" value="ECO:0007669"/>
    <property type="project" value="UniProtKB-KW"/>
</dbReference>
<dbReference type="GO" id="GO:0007411">
    <property type="term" value="P:axon guidance"/>
    <property type="evidence" value="ECO:0007669"/>
    <property type="project" value="TreeGrafter"/>
</dbReference>
<dbReference type="FunFam" id="2.60.40.10:FF:000028">
    <property type="entry name" value="Neuronal cell adhesion molecule"/>
    <property type="match status" value="1"/>
</dbReference>
<feature type="domain" description="Ig-like" evidence="16">
    <location>
        <begin position="124"/>
        <end position="210"/>
    </location>
</feature>
<keyword evidence="12" id="KW-0393">Immunoglobulin domain</keyword>
<feature type="domain" description="Fibronectin type-III" evidence="17">
    <location>
        <begin position="707"/>
        <end position="804"/>
    </location>
</feature>
<proteinExistence type="inferred from homology"/>
<dbReference type="GeneTree" id="ENSGT00940000164786"/>
<dbReference type="InterPro" id="IPR013098">
    <property type="entry name" value="Ig_I-set"/>
</dbReference>
<dbReference type="Gene3D" id="2.60.40.10">
    <property type="entry name" value="Immunoglobulins"/>
    <property type="match status" value="10"/>
</dbReference>
<dbReference type="FunFam" id="2.60.40.10:FF:000052">
    <property type="entry name" value="Contactin 1"/>
    <property type="match status" value="1"/>
</dbReference>
<dbReference type="KEGG" id="omy:110494608"/>
<organism evidence="18 19">
    <name type="scientific">Oncorhynchus mykiss</name>
    <name type="common">Rainbow trout</name>
    <name type="synonym">Salmo gairdneri</name>
    <dbReference type="NCBI Taxonomy" id="8022"/>
    <lineage>
        <taxon>Eukaryota</taxon>
        <taxon>Metazoa</taxon>
        <taxon>Chordata</taxon>
        <taxon>Craniata</taxon>
        <taxon>Vertebrata</taxon>
        <taxon>Euteleostomi</taxon>
        <taxon>Actinopterygii</taxon>
        <taxon>Neopterygii</taxon>
        <taxon>Teleostei</taxon>
        <taxon>Protacanthopterygii</taxon>
        <taxon>Salmoniformes</taxon>
        <taxon>Salmonidae</taxon>
        <taxon>Salmoninae</taxon>
        <taxon>Oncorhynchus</taxon>
    </lineage>
</organism>
<evidence type="ECO:0000256" key="11">
    <source>
        <dbReference type="ARBA" id="ARBA00023288"/>
    </source>
</evidence>
<gene>
    <name evidence="18" type="primary">LOC110494608</name>
</gene>
<keyword evidence="11" id="KW-0449">Lipoprotein</keyword>
<evidence type="ECO:0000256" key="5">
    <source>
        <dbReference type="ARBA" id="ARBA00022729"/>
    </source>
</evidence>
<dbReference type="RefSeq" id="XP_021425506.2">
    <property type="nucleotide sequence ID" value="XM_021569831.2"/>
</dbReference>
<comment type="subunit">
    <text evidence="13">Interacts with PTPRG.</text>
</comment>
<evidence type="ECO:0000256" key="14">
    <source>
        <dbReference type="SAM" id="MobiDB-lite"/>
    </source>
</evidence>
<name>A0A8C7WDV5_ONCMY</name>
<dbReference type="CDD" id="cd00063">
    <property type="entry name" value="FN3"/>
    <property type="match status" value="4"/>
</dbReference>
<feature type="chain" id="PRO_5035437999" evidence="15">
    <location>
        <begin position="19"/>
        <end position="1029"/>
    </location>
</feature>